<reference evidence="1 2" key="1">
    <citation type="submission" date="2018-12" db="EMBL/GenBank/DDBJ databases">
        <title>Genome sequence from the cellulolytic species, Caldicellulosiruptor changbaiensis.</title>
        <authorList>
            <person name="Blumer-Schuette S.E."/>
            <person name="Mendoza C."/>
        </authorList>
    </citation>
    <scope>NUCLEOTIDE SEQUENCE [LARGE SCALE GENOMIC DNA]</scope>
    <source>
        <strain evidence="1 2">CBS-Z</strain>
    </source>
</reference>
<sequence>MGLQGLDFSFYDNFYHLIPSWRSMQVEMRQEDYLSGKYLEILRRGHEIVEKEGAIEFWRIRNKRLSDVLTTGSGILVVTGRVIGILERYGFTGWRKFKVVIKDKKKGVISEGYWGISVVSNILRRRRDLYREVVEERLNGTKKIRKFGWYFEPEDWDGSDFNLLGGVSLIVTKRVKDVFEKEKVKNISIDSVHDIEIF</sequence>
<gene>
    <name evidence="1" type="ORF">ELD05_03565</name>
</gene>
<dbReference type="AlphaFoldDB" id="A0A3T0D3K6"/>
<dbReference type="Proteomes" id="UP000282930">
    <property type="component" value="Chromosome"/>
</dbReference>
<dbReference type="EMBL" id="CP034791">
    <property type="protein sequence ID" value="AZT89805.1"/>
    <property type="molecule type" value="Genomic_DNA"/>
</dbReference>
<organism evidence="1 2">
    <name type="scientific">Caldicellulosiruptor changbaiensis</name>
    <dbReference type="NCBI Taxonomy" id="1222016"/>
    <lineage>
        <taxon>Bacteria</taxon>
        <taxon>Bacillati</taxon>
        <taxon>Bacillota</taxon>
        <taxon>Bacillota incertae sedis</taxon>
        <taxon>Caldicellulosiruptorales</taxon>
        <taxon>Caldicellulosiruptoraceae</taxon>
        <taxon>Caldicellulosiruptor</taxon>
    </lineage>
</organism>
<keyword evidence="2" id="KW-1185">Reference proteome</keyword>
<dbReference type="RefSeq" id="WP_039763725.1">
    <property type="nucleotide sequence ID" value="NZ_CP034791.1"/>
</dbReference>
<dbReference type="KEGG" id="ccha:ELD05_03565"/>
<accession>A0A3T0D3K6</accession>
<name>A0A3T0D3K6_9FIRM</name>
<evidence type="ECO:0000313" key="1">
    <source>
        <dbReference type="EMBL" id="AZT89805.1"/>
    </source>
</evidence>
<protein>
    <submittedName>
        <fullName evidence="1">Uncharacterized protein</fullName>
    </submittedName>
</protein>
<evidence type="ECO:0000313" key="2">
    <source>
        <dbReference type="Proteomes" id="UP000282930"/>
    </source>
</evidence>
<proteinExistence type="predicted"/>